<evidence type="ECO:0000313" key="1">
    <source>
        <dbReference type="EMBL" id="CAG8710702.1"/>
    </source>
</evidence>
<name>A0ACA9PNE8_9GLOM</name>
<accession>A0ACA9PNE8</accession>
<proteinExistence type="predicted"/>
<gene>
    <name evidence="1" type="ORF">RPERSI_LOCUS10516</name>
</gene>
<comment type="caution">
    <text evidence="1">The sequence shown here is derived from an EMBL/GenBank/DDBJ whole genome shotgun (WGS) entry which is preliminary data.</text>
</comment>
<keyword evidence="2" id="KW-1185">Reference proteome</keyword>
<dbReference type="Proteomes" id="UP000789920">
    <property type="component" value="Unassembled WGS sequence"/>
</dbReference>
<feature type="non-terminal residue" evidence="1">
    <location>
        <position position="532"/>
    </location>
</feature>
<sequence length="532" mass="61795">MKEFNHDAMFPEQLAKREENILALILVKNIVKKQLKERNNMENKNKEELLTILGKYKTQGGSHASNLLGKMRKGEEKKGLLLTDIAKKYIEYRKLLEKYTTNYNFNKLAECLNDYKDYLKSYNFSSQSKFESTVLEEFLFVLFSKSDFCLDLKKGSSVKAYSNLYFNPKSLKNFVKGPVDVGIHEKDQDFAIYREYEIAVNNEKGKNLNVPIISIECKTYLDKTMLEGSIATAEKVKRGNPQAKFYIVTETYDIDYKVDVYGTQIDQIYILRKQKRHKTRNSPELKHLLLPTINPKEIAEKLTYYGLETKIIQKEKDIYFEIDILPNRPDLLSWKGLIQEIGILLNCQKEGDVYQVQIPSSRSDITNPEDLLEELLRIYDYNKLIGSLPFGSPAAASNSKNEQAEKQKRILRPFYQEELLALSGVGKFFNQPLHKSVQTIDFYWLKGVLENIFELWQIGAEFSFVPTSFEYLYSPQSAEIFLGSKRIGFLGRIHPQISQKYQISEDVFVAQISLSQIFDYLSDFPPQIFYQP</sequence>
<reference evidence="1" key="1">
    <citation type="submission" date="2021-06" db="EMBL/GenBank/DDBJ databases">
        <authorList>
            <person name="Kallberg Y."/>
            <person name="Tangrot J."/>
            <person name="Rosling A."/>
        </authorList>
    </citation>
    <scope>NUCLEOTIDE SEQUENCE</scope>
    <source>
        <strain evidence="1">MA461A</strain>
    </source>
</reference>
<organism evidence="1 2">
    <name type="scientific">Racocetra persica</name>
    <dbReference type="NCBI Taxonomy" id="160502"/>
    <lineage>
        <taxon>Eukaryota</taxon>
        <taxon>Fungi</taxon>
        <taxon>Fungi incertae sedis</taxon>
        <taxon>Mucoromycota</taxon>
        <taxon>Glomeromycotina</taxon>
        <taxon>Glomeromycetes</taxon>
        <taxon>Diversisporales</taxon>
        <taxon>Gigasporaceae</taxon>
        <taxon>Racocetra</taxon>
    </lineage>
</organism>
<dbReference type="EMBL" id="CAJVQC010020898">
    <property type="protein sequence ID" value="CAG8710702.1"/>
    <property type="molecule type" value="Genomic_DNA"/>
</dbReference>
<protein>
    <submittedName>
        <fullName evidence="1">28579_t:CDS:1</fullName>
    </submittedName>
</protein>
<evidence type="ECO:0000313" key="2">
    <source>
        <dbReference type="Proteomes" id="UP000789920"/>
    </source>
</evidence>